<keyword evidence="1" id="KW-1133">Transmembrane helix</keyword>
<organism evidence="2">
    <name type="scientific">marine sediment metagenome</name>
    <dbReference type="NCBI Taxonomy" id="412755"/>
    <lineage>
        <taxon>unclassified sequences</taxon>
        <taxon>metagenomes</taxon>
        <taxon>ecological metagenomes</taxon>
    </lineage>
</organism>
<evidence type="ECO:0008006" key="3">
    <source>
        <dbReference type="Google" id="ProtNLM"/>
    </source>
</evidence>
<reference evidence="2" key="1">
    <citation type="journal article" date="2015" name="Nature">
        <title>Complex archaea that bridge the gap between prokaryotes and eukaryotes.</title>
        <authorList>
            <person name="Spang A."/>
            <person name="Saw J.H."/>
            <person name="Jorgensen S.L."/>
            <person name="Zaremba-Niedzwiedzka K."/>
            <person name="Martijn J."/>
            <person name="Lind A.E."/>
            <person name="van Eijk R."/>
            <person name="Schleper C."/>
            <person name="Guy L."/>
            <person name="Ettema T.J."/>
        </authorList>
    </citation>
    <scope>NUCLEOTIDE SEQUENCE</scope>
</reference>
<sequence>MPSRLNPQDQQRVDEYLASPIHQVQRRPFKVWIMLALVVGSVVVLGLLARVLGQLVVT</sequence>
<accession>A0A0F9YU09</accession>
<keyword evidence="1" id="KW-0812">Transmembrane</keyword>
<gene>
    <name evidence="2" type="ORF">LCGC14_0049620</name>
</gene>
<protein>
    <recommendedName>
        <fullName evidence="3">DUF3094 domain-containing protein</fullName>
    </recommendedName>
</protein>
<proteinExistence type="predicted"/>
<comment type="caution">
    <text evidence="2">The sequence shown here is derived from an EMBL/GenBank/DDBJ whole genome shotgun (WGS) entry which is preliminary data.</text>
</comment>
<dbReference type="EMBL" id="LAZR01000010">
    <property type="protein sequence ID" value="KKO08264.1"/>
    <property type="molecule type" value="Genomic_DNA"/>
</dbReference>
<evidence type="ECO:0000256" key="1">
    <source>
        <dbReference type="SAM" id="Phobius"/>
    </source>
</evidence>
<evidence type="ECO:0000313" key="2">
    <source>
        <dbReference type="EMBL" id="KKO08264.1"/>
    </source>
</evidence>
<dbReference type="Pfam" id="PF11293">
    <property type="entry name" value="DUF3094"/>
    <property type="match status" value="1"/>
</dbReference>
<dbReference type="AlphaFoldDB" id="A0A0F9YU09"/>
<dbReference type="InterPro" id="IPR021444">
    <property type="entry name" value="DUF3094"/>
</dbReference>
<feature type="transmembrane region" description="Helical" evidence="1">
    <location>
        <begin position="31"/>
        <end position="52"/>
    </location>
</feature>
<name>A0A0F9YU09_9ZZZZ</name>
<keyword evidence="1" id="KW-0472">Membrane</keyword>